<accession>F7PVB5</accession>
<feature type="domain" description="Glycoside hydrolase family 65 C-terminal" evidence="7">
    <location>
        <begin position="680"/>
        <end position="739"/>
    </location>
</feature>
<proteinExistence type="inferred from homology"/>
<dbReference type="InterPro" id="IPR037018">
    <property type="entry name" value="GH65_N"/>
</dbReference>
<dbReference type="SUPFAM" id="SSF74650">
    <property type="entry name" value="Galactose mutarotase-like"/>
    <property type="match status" value="1"/>
</dbReference>
<dbReference type="GO" id="GO:0004553">
    <property type="term" value="F:hydrolase activity, hydrolyzing O-glycosyl compounds"/>
    <property type="evidence" value="ECO:0007669"/>
    <property type="project" value="TreeGrafter"/>
</dbReference>
<dbReference type="PANTHER" id="PTHR11051">
    <property type="entry name" value="GLYCOSYL HYDROLASE-RELATED"/>
    <property type="match status" value="1"/>
</dbReference>
<evidence type="ECO:0000256" key="4">
    <source>
        <dbReference type="PIRSR" id="PIRSR036289-50"/>
    </source>
</evidence>
<dbReference type="InterPro" id="IPR017045">
    <property type="entry name" value="Malt_Pase/Glycosyl_Hdrlase"/>
</dbReference>
<evidence type="ECO:0000259" key="6">
    <source>
        <dbReference type="Pfam" id="PF03632"/>
    </source>
</evidence>
<protein>
    <submittedName>
        <fullName evidence="9">Trehalose phosphorylase protein</fullName>
        <ecNumber evidence="9">5.4.2.6</ecNumber>
    </submittedName>
</protein>
<gene>
    <name evidence="9" type="primary">treP</name>
    <name evidence="9" type="ORF">HLPCO_001260</name>
</gene>
<organism evidence="9 10">
    <name type="scientific">Haloplasma contractile SSD-17B</name>
    <dbReference type="NCBI Taxonomy" id="1033810"/>
    <lineage>
        <taxon>Bacteria</taxon>
        <taxon>Bacillati</taxon>
        <taxon>Mycoplasmatota</taxon>
        <taxon>Mollicutes</taxon>
        <taxon>Haloplasmatales</taxon>
        <taxon>Haloplasmataceae</taxon>
        <taxon>Haloplasma</taxon>
    </lineage>
</organism>
<dbReference type="EC" id="5.4.2.6" evidence="9"/>
<dbReference type="RefSeq" id="WP_008825667.1">
    <property type="nucleotide sequence ID" value="NZ_AFNU02000003.1"/>
</dbReference>
<dbReference type="Pfam" id="PF03632">
    <property type="entry name" value="Glyco_hydro_65m"/>
    <property type="match status" value="1"/>
</dbReference>
<dbReference type="Gene3D" id="2.60.420.10">
    <property type="entry name" value="Maltose phosphorylase, domain 3"/>
    <property type="match status" value="1"/>
</dbReference>
<name>F7PVB5_9MOLU</name>
<dbReference type="GO" id="GO:0016757">
    <property type="term" value="F:glycosyltransferase activity"/>
    <property type="evidence" value="ECO:0007669"/>
    <property type="project" value="UniProtKB-KW"/>
</dbReference>
<reference evidence="9 10" key="2">
    <citation type="journal article" date="2013" name="PLoS ONE">
        <title>INDIGO - INtegrated Data Warehouse of MIcrobial GenOmes with Examples from the Red Sea Extremophiles.</title>
        <authorList>
            <person name="Alam I."/>
            <person name="Antunes A."/>
            <person name="Kamau A.A."/>
            <person name="Ba Alawi W."/>
            <person name="Kalkatawi M."/>
            <person name="Stingl U."/>
            <person name="Bajic V.B."/>
        </authorList>
    </citation>
    <scope>NUCLEOTIDE SEQUENCE [LARGE SCALE GENOMIC DNA]</scope>
    <source>
        <strain evidence="9 10">SSD-17B</strain>
    </source>
</reference>
<evidence type="ECO:0000256" key="3">
    <source>
        <dbReference type="ARBA" id="ARBA00022679"/>
    </source>
</evidence>
<reference evidence="9 10" key="1">
    <citation type="journal article" date="2011" name="J. Bacteriol.">
        <title>Genome sequence of Haloplasma contractile, an unusual contractile bacterium from a deep-sea anoxic brine lake.</title>
        <authorList>
            <person name="Antunes A."/>
            <person name="Alam I."/>
            <person name="El Dorry H."/>
            <person name="Siam R."/>
            <person name="Robertson A."/>
            <person name="Bajic V.B."/>
            <person name="Stingl U."/>
        </authorList>
    </citation>
    <scope>NUCLEOTIDE SEQUENCE [LARGE SCALE GENOMIC DNA]</scope>
    <source>
        <strain evidence="9 10">SSD-17B</strain>
    </source>
</reference>
<feature type="binding site" evidence="5">
    <location>
        <begin position="343"/>
        <end position="344"/>
    </location>
    <ligand>
        <name>substrate</name>
    </ligand>
</feature>
<dbReference type="PIRSF" id="PIRSF036289">
    <property type="entry name" value="Glycosyl_hydrolase_malt_phosph"/>
    <property type="match status" value="1"/>
</dbReference>
<evidence type="ECO:0000313" key="9">
    <source>
        <dbReference type="EMBL" id="ERJ12920.1"/>
    </source>
</evidence>
<dbReference type="GO" id="GO:0005975">
    <property type="term" value="P:carbohydrate metabolic process"/>
    <property type="evidence" value="ECO:0007669"/>
    <property type="project" value="InterPro"/>
</dbReference>
<dbReference type="FunCoup" id="F7PVB5">
    <property type="interactions" value="115"/>
</dbReference>
<dbReference type="Pfam" id="PF03633">
    <property type="entry name" value="Glyco_hydro_65C"/>
    <property type="match status" value="1"/>
</dbReference>
<dbReference type="InterPro" id="IPR012341">
    <property type="entry name" value="6hp_glycosidase-like_sf"/>
</dbReference>
<dbReference type="InterPro" id="IPR011013">
    <property type="entry name" value="Gal_mutarotase_sf_dom"/>
</dbReference>
<dbReference type="Proteomes" id="UP000005707">
    <property type="component" value="Unassembled WGS sequence"/>
</dbReference>
<dbReference type="InterPro" id="IPR008928">
    <property type="entry name" value="6-hairpin_glycosidase_sf"/>
</dbReference>
<dbReference type="Pfam" id="PF03636">
    <property type="entry name" value="Glyco_hydro_65N"/>
    <property type="match status" value="1"/>
</dbReference>
<evidence type="ECO:0000313" key="10">
    <source>
        <dbReference type="Proteomes" id="UP000005707"/>
    </source>
</evidence>
<feature type="active site" description="Proton donor" evidence="4">
    <location>
        <position position="470"/>
    </location>
</feature>
<dbReference type="InterPro" id="IPR005196">
    <property type="entry name" value="Glyco_hydro_65_N"/>
</dbReference>
<evidence type="ECO:0000259" key="8">
    <source>
        <dbReference type="Pfam" id="PF03636"/>
    </source>
</evidence>
<comment type="caution">
    <text evidence="9">The sequence shown here is derived from an EMBL/GenBank/DDBJ whole genome shotgun (WGS) entry which is preliminary data.</text>
</comment>
<dbReference type="STRING" id="1033810.HLPCO_001260"/>
<dbReference type="InParanoid" id="F7PVB5"/>
<dbReference type="SUPFAM" id="SSF48208">
    <property type="entry name" value="Six-hairpin glycosidases"/>
    <property type="match status" value="1"/>
</dbReference>
<dbReference type="InterPro" id="IPR005195">
    <property type="entry name" value="Glyco_hydro_65_M"/>
</dbReference>
<dbReference type="AlphaFoldDB" id="F7PVB5"/>
<keyword evidence="10" id="KW-1185">Reference proteome</keyword>
<dbReference type="GO" id="GO:0008801">
    <property type="term" value="F:beta-phosphoglucomutase activity"/>
    <property type="evidence" value="ECO:0007669"/>
    <property type="project" value="UniProtKB-EC"/>
</dbReference>
<dbReference type="InterPro" id="IPR005194">
    <property type="entry name" value="Glyco_hydro_65_C"/>
</dbReference>
<comment type="similarity">
    <text evidence="1">Belongs to the glycosyl hydrolase 65 family.</text>
</comment>
<evidence type="ECO:0000256" key="5">
    <source>
        <dbReference type="PIRSR" id="PIRSR036289-51"/>
    </source>
</evidence>
<dbReference type="PANTHER" id="PTHR11051:SF8">
    <property type="entry name" value="PROTEIN-GLUCOSYLGALACTOSYLHYDROXYLYSINE GLUCOSIDASE"/>
    <property type="match status" value="1"/>
</dbReference>
<evidence type="ECO:0000256" key="2">
    <source>
        <dbReference type="ARBA" id="ARBA00022676"/>
    </source>
</evidence>
<keyword evidence="3" id="KW-0808">Transferase</keyword>
<dbReference type="OrthoDB" id="9758855at2"/>
<feature type="binding site" evidence="5">
    <location>
        <begin position="582"/>
        <end position="583"/>
    </location>
    <ligand>
        <name>substrate</name>
    </ligand>
</feature>
<feature type="domain" description="Glycoside hydrolase family 65 central catalytic" evidence="6">
    <location>
        <begin position="309"/>
        <end position="670"/>
    </location>
</feature>
<feature type="domain" description="Glycoside hydrolase family 65 N-terminal" evidence="8">
    <location>
        <begin position="10"/>
        <end position="254"/>
    </location>
</feature>
<dbReference type="Gene3D" id="2.70.98.40">
    <property type="entry name" value="Glycoside hydrolase, family 65, N-terminal domain"/>
    <property type="match status" value="1"/>
</dbReference>
<sequence>MWHIESSARDENTLLVNESLFTLANGYLGVRGTFEEGYKENFKSIRGTYINAFYDITDINYGESAYGFPKTQQKLLNVIDAGGLEVYLDDERVTVFSDQVTYFKRLLHLDKGYSERIIKYKTKLGKQATITFKRLVSFDSKELFAINVDIQYQGNVKIISTVSADVTNFVDSHDPRVNHGEHQFLNVTHFKHKNDTSIITCKTKRSNLLVTCTSHDVYNKECESTVETTKDHIIKTYEFSGDVTFNKYNIYTDSRRHKDTIENGLSILNQVKTKSFDDLLHSQHLYMSTFWKYGDIVIEGDDALQQGLRFNLYQLLQSVGKDECSNIAAKGLTGEGYEGHYFWDTEIYIFPVFLMINPTIAKNLLMYRYSILEEARGRAKELGHSKGALFPWRTIAGTECSAYFPAGTAQYHINADIAYSFIKYFVTTNDLEFIEHYGLEVLVETARVYLDMGFFDKGSFKLNAVTGPDEYTAIVNNNYYTNAMAKYNMKWAVRIYRLLENHNSRYLGALKDRLSLTTEEITAIEEAANHMYLPIDEELNINPQDDTFLSKEIWNFKETPDAHYPLLLHYHPLTIYRYQVCKQADTVLAHFLLEDEQPLDVIKDSYEYYEQVTTHDSSLSSCVFSIMASKIGDMDKAYNYFIETSRLDLDNTHKNTKDGLHMANMGGTWMSIVYGFAGLRLKFDGVHLAPKIPKQLNGYSFYVNYKNSVLRVTVNHEQLEIVLEEGTDVAITLYGEEINVSLQQKYIKTIERDD</sequence>
<evidence type="ECO:0000256" key="1">
    <source>
        <dbReference type="ARBA" id="ARBA00006768"/>
    </source>
</evidence>
<dbReference type="GO" id="GO:0030246">
    <property type="term" value="F:carbohydrate binding"/>
    <property type="evidence" value="ECO:0007669"/>
    <property type="project" value="InterPro"/>
</dbReference>
<keyword evidence="2" id="KW-0328">Glycosyltransferase</keyword>
<keyword evidence="9" id="KW-0413">Isomerase</keyword>
<dbReference type="eggNOG" id="COG1554">
    <property type="taxonomic scope" value="Bacteria"/>
</dbReference>
<dbReference type="EMBL" id="AFNU02000003">
    <property type="protein sequence ID" value="ERJ12920.1"/>
    <property type="molecule type" value="Genomic_DNA"/>
</dbReference>
<dbReference type="Gene3D" id="1.50.10.10">
    <property type="match status" value="1"/>
</dbReference>
<evidence type="ECO:0000259" key="7">
    <source>
        <dbReference type="Pfam" id="PF03633"/>
    </source>
</evidence>